<sequence length="534" mass="57822">MSAFRKSFFAAIVKSLIRGKSLIQAILAYWVNPLVVDANGKSSINRSALKPIQEFLKEAEAALIGPVSGDGLLGLSSGLKKEFIERLRSDPQCMIPSYVHQLPTGEEKGHYLALDVGGSTLRVALIGLKGFQPEAARIVSEVVSIRSFRIDQPIKALEGMAFFDWMAARIVETLDERQVKEESNQAIPMALSWSFPIEQTSLGSGRLQDMGKGFLANKGLKGQDLKDIVGLACKNQGLSVELQAILNDSSACLLSQSYSHTSTRFGLILGTGFNIAAYLPTSLIGRFKYGERPSSWFDEASHVIVNTELSMFGKGMLPLMRWDHQLLAGHPKPDFQPLEYLVSGMYIGELGRLALIDAIESTGIFGGVVPSSLMSPYSMGADTLAIIEGDETSDLVEARKVFADRHPSPHQPTASDMSALQSLASFISIRSSAIIATCIYTLWDLRLDSQRAFIETLEAGSSEREKATADLSLPVTTIACNGGVIEKYPGYRASCQRYVDQLLESAGMEQGSIELVPAEESALIGAGVALACIE</sequence>
<evidence type="ECO:0000256" key="6">
    <source>
        <dbReference type="RuleBase" id="RU362007"/>
    </source>
</evidence>
<dbReference type="AlphaFoldDB" id="A0A8K0SNA7"/>
<dbReference type="Pfam" id="PF00349">
    <property type="entry name" value="Hexokinase_1"/>
    <property type="match status" value="1"/>
</dbReference>
<evidence type="ECO:0000313" key="10">
    <source>
        <dbReference type="Proteomes" id="UP000813444"/>
    </source>
</evidence>
<dbReference type="CDD" id="cd24000">
    <property type="entry name" value="ASKHA_NBD_HK"/>
    <property type="match status" value="1"/>
</dbReference>
<evidence type="ECO:0000313" key="9">
    <source>
        <dbReference type="EMBL" id="KAH7319811.1"/>
    </source>
</evidence>
<dbReference type="InterPro" id="IPR022672">
    <property type="entry name" value="Hexokinase_N"/>
</dbReference>
<evidence type="ECO:0000256" key="2">
    <source>
        <dbReference type="ARBA" id="ARBA00022679"/>
    </source>
</evidence>
<dbReference type="GO" id="GO:0004340">
    <property type="term" value="F:glucokinase activity"/>
    <property type="evidence" value="ECO:0007669"/>
    <property type="project" value="TreeGrafter"/>
</dbReference>
<dbReference type="PANTHER" id="PTHR19443:SF24">
    <property type="entry name" value="PHOSPHOTRANSFERASE"/>
    <property type="match status" value="1"/>
</dbReference>
<comment type="similarity">
    <text evidence="1 6">Belongs to the hexokinase family.</text>
</comment>
<dbReference type="PRINTS" id="PR00475">
    <property type="entry name" value="HEXOKINASE"/>
</dbReference>
<name>A0A8K0SNA7_9HYPO</name>
<dbReference type="InterPro" id="IPR001312">
    <property type="entry name" value="Hexokinase"/>
</dbReference>
<keyword evidence="10" id="KW-1185">Reference proteome</keyword>
<evidence type="ECO:0000259" key="8">
    <source>
        <dbReference type="Pfam" id="PF03727"/>
    </source>
</evidence>
<keyword evidence="5 6" id="KW-0067">ATP-binding</keyword>
<dbReference type="GO" id="GO:0005524">
    <property type="term" value="F:ATP binding"/>
    <property type="evidence" value="ECO:0007669"/>
    <property type="project" value="UniProtKB-UniRule"/>
</dbReference>
<dbReference type="InterPro" id="IPR022673">
    <property type="entry name" value="Hexokinase_C"/>
</dbReference>
<gene>
    <name evidence="9" type="ORF">B0I35DRAFT_352711</name>
</gene>
<protein>
    <recommendedName>
        <fullName evidence="6">Phosphotransferase</fullName>
        <ecNumber evidence="6">2.7.1.-</ecNumber>
    </recommendedName>
</protein>
<keyword evidence="2 6" id="KW-0808">Transferase</keyword>
<evidence type="ECO:0000259" key="7">
    <source>
        <dbReference type="Pfam" id="PF00349"/>
    </source>
</evidence>
<dbReference type="UniPathway" id="UPA00109">
    <property type="reaction ID" value="UER00180"/>
</dbReference>
<dbReference type="GO" id="GO:0001678">
    <property type="term" value="P:intracellular glucose homeostasis"/>
    <property type="evidence" value="ECO:0007669"/>
    <property type="project" value="InterPro"/>
</dbReference>
<dbReference type="GO" id="GO:0006096">
    <property type="term" value="P:glycolytic process"/>
    <property type="evidence" value="ECO:0007669"/>
    <property type="project" value="UniProtKB-UniPathway"/>
</dbReference>
<evidence type="ECO:0000256" key="3">
    <source>
        <dbReference type="ARBA" id="ARBA00022741"/>
    </source>
</evidence>
<dbReference type="GO" id="GO:0006006">
    <property type="term" value="P:glucose metabolic process"/>
    <property type="evidence" value="ECO:0007669"/>
    <property type="project" value="TreeGrafter"/>
</dbReference>
<dbReference type="PANTHER" id="PTHR19443">
    <property type="entry name" value="HEXOKINASE"/>
    <property type="match status" value="1"/>
</dbReference>
<dbReference type="GO" id="GO:0005739">
    <property type="term" value="C:mitochondrion"/>
    <property type="evidence" value="ECO:0007669"/>
    <property type="project" value="TreeGrafter"/>
</dbReference>
<dbReference type="InterPro" id="IPR043129">
    <property type="entry name" value="ATPase_NBD"/>
</dbReference>
<dbReference type="EC" id="2.7.1.-" evidence="6"/>
<feature type="domain" description="Hexokinase N-terminal" evidence="7">
    <location>
        <begin position="73"/>
        <end position="258"/>
    </location>
</feature>
<dbReference type="GO" id="GO:0005536">
    <property type="term" value="F:D-glucose binding"/>
    <property type="evidence" value="ECO:0007669"/>
    <property type="project" value="InterPro"/>
</dbReference>
<dbReference type="Gene3D" id="3.30.420.40">
    <property type="match status" value="1"/>
</dbReference>
<dbReference type="Proteomes" id="UP000813444">
    <property type="component" value="Unassembled WGS sequence"/>
</dbReference>
<dbReference type="GO" id="GO:0008865">
    <property type="term" value="F:fructokinase activity"/>
    <property type="evidence" value="ECO:0007669"/>
    <property type="project" value="TreeGrafter"/>
</dbReference>
<dbReference type="OrthoDB" id="419537at2759"/>
<dbReference type="GO" id="GO:0006013">
    <property type="term" value="P:mannose metabolic process"/>
    <property type="evidence" value="ECO:0007669"/>
    <property type="project" value="TreeGrafter"/>
</dbReference>
<evidence type="ECO:0000256" key="1">
    <source>
        <dbReference type="ARBA" id="ARBA00009225"/>
    </source>
</evidence>
<feature type="domain" description="Hexokinase C-terminal" evidence="8">
    <location>
        <begin position="265"/>
        <end position="532"/>
    </location>
</feature>
<evidence type="ECO:0000256" key="5">
    <source>
        <dbReference type="ARBA" id="ARBA00022840"/>
    </source>
</evidence>
<comment type="caution">
    <text evidence="9">The sequence shown here is derived from an EMBL/GenBank/DDBJ whole genome shotgun (WGS) entry which is preliminary data.</text>
</comment>
<dbReference type="GO" id="GO:0005829">
    <property type="term" value="C:cytosol"/>
    <property type="evidence" value="ECO:0007669"/>
    <property type="project" value="TreeGrafter"/>
</dbReference>
<reference evidence="9" key="1">
    <citation type="journal article" date="2021" name="Nat. Commun.">
        <title>Genetic determinants of endophytism in the Arabidopsis root mycobiome.</title>
        <authorList>
            <person name="Mesny F."/>
            <person name="Miyauchi S."/>
            <person name="Thiergart T."/>
            <person name="Pickel B."/>
            <person name="Atanasova L."/>
            <person name="Karlsson M."/>
            <person name="Huettel B."/>
            <person name="Barry K.W."/>
            <person name="Haridas S."/>
            <person name="Chen C."/>
            <person name="Bauer D."/>
            <person name="Andreopoulos W."/>
            <person name="Pangilinan J."/>
            <person name="LaButti K."/>
            <person name="Riley R."/>
            <person name="Lipzen A."/>
            <person name="Clum A."/>
            <person name="Drula E."/>
            <person name="Henrissat B."/>
            <person name="Kohler A."/>
            <person name="Grigoriev I.V."/>
            <person name="Martin F.M."/>
            <person name="Hacquard S."/>
        </authorList>
    </citation>
    <scope>NUCLEOTIDE SEQUENCE</scope>
    <source>
        <strain evidence="9">MPI-CAGE-CH-0235</strain>
    </source>
</reference>
<organism evidence="9 10">
    <name type="scientific">Stachybotrys elegans</name>
    <dbReference type="NCBI Taxonomy" id="80388"/>
    <lineage>
        <taxon>Eukaryota</taxon>
        <taxon>Fungi</taxon>
        <taxon>Dikarya</taxon>
        <taxon>Ascomycota</taxon>
        <taxon>Pezizomycotina</taxon>
        <taxon>Sordariomycetes</taxon>
        <taxon>Hypocreomycetidae</taxon>
        <taxon>Hypocreales</taxon>
        <taxon>Stachybotryaceae</taxon>
        <taxon>Stachybotrys</taxon>
    </lineage>
</organism>
<dbReference type="Pfam" id="PF03727">
    <property type="entry name" value="Hexokinase_2"/>
    <property type="match status" value="1"/>
</dbReference>
<dbReference type="EMBL" id="JAGPNK010000006">
    <property type="protein sequence ID" value="KAH7319811.1"/>
    <property type="molecule type" value="Genomic_DNA"/>
</dbReference>
<dbReference type="PROSITE" id="PS51748">
    <property type="entry name" value="HEXOKINASE_2"/>
    <property type="match status" value="1"/>
</dbReference>
<keyword evidence="4 6" id="KW-0418">Kinase</keyword>
<dbReference type="GO" id="GO:0019158">
    <property type="term" value="F:mannokinase activity"/>
    <property type="evidence" value="ECO:0007669"/>
    <property type="project" value="TreeGrafter"/>
</dbReference>
<keyword evidence="6" id="KW-0324">Glycolysis</keyword>
<dbReference type="SUPFAM" id="SSF53067">
    <property type="entry name" value="Actin-like ATPase domain"/>
    <property type="match status" value="2"/>
</dbReference>
<proteinExistence type="inferred from homology"/>
<keyword evidence="3 6" id="KW-0547">Nucleotide-binding</keyword>
<evidence type="ECO:0000256" key="4">
    <source>
        <dbReference type="ARBA" id="ARBA00022777"/>
    </source>
</evidence>
<accession>A0A8K0SNA7</accession>
<dbReference type="Gene3D" id="3.40.367.20">
    <property type="match status" value="1"/>
</dbReference>